<comment type="caution">
    <text evidence="1">The sequence shown here is derived from an EMBL/GenBank/DDBJ whole genome shotgun (WGS) entry which is preliminary data.</text>
</comment>
<dbReference type="Proteomes" id="UP001293254">
    <property type="component" value="Unassembled WGS sequence"/>
</dbReference>
<gene>
    <name evidence="1" type="ORF">Salat_2086200</name>
</gene>
<dbReference type="EMBL" id="JACGWO010000008">
    <property type="protein sequence ID" value="KAK4421357.1"/>
    <property type="molecule type" value="Genomic_DNA"/>
</dbReference>
<dbReference type="AlphaFoldDB" id="A0AAE1Y0Q1"/>
<organism evidence="1 2">
    <name type="scientific">Sesamum alatum</name>
    <dbReference type="NCBI Taxonomy" id="300844"/>
    <lineage>
        <taxon>Eukaryota</taxon>
        <taxon>Viridiplantae</taxon>
        <taxon>Streptophyta</taxon>
        <taxon>Embryophyta</taxon>
        <taxon>Tracheophyta</taxon>
        <taxon>Spermatophyta</taxon>
        <taxon>Magnoliopsida</taxon>
        <taxon>eudicotyledons</taxon>
        <taxon>Gunneridae</taxon>
        <taxon>Pentapetalae</taxon>
        <taxon>asterids</taxon>
        <taxon>lamiids</taxon>
        <taxon>Lamiales</taxon>
        <taxon>Pedaliaceae</taxon>
        <taxon>Sesamum</taxon>
    </lineage>
</organism>
<sequence>MKSRIIGIIRGQIDAEGRRRPWFAWRRRTNMQQQRPAKRAGKLASVQPFLQAPHVKYVPAFRQFVHQLLLLELRQANRARFVMTMMITRFSSINDLQFLKPGDLKIQLPLQVLIVAATAAGLTVRVDEKGEETEKSLGYFEKRDPYTRV</sequence>
<reference evidence="1" key="1">
    <citation type="submission" date="2020-06" db="EMBL/GenBank/DDBJ databases">
        <authorList>
            <person name="Li T."/>
            <person name="Hu X."/>
            <person name="Zhang T."/>
            <person name="Song X."/>
            <person name="Zhang H."/>
            <person name="Dai N."/>
            <person name="Sheng W."/>
            <person name="Hou X."/>
            <person name="Wei L."/>
        </authorList>
    </citation>
    <scope>NUCLEOTIDE SEQUENCE</scope>
    <source>
        <strain evidence="1">3651</strain>
        <tissue evidence="1">Leaf</tissue>
    </source>
</reference>
<evidence type="ECO:0000313" key="2">
    <source>
        <dbReference type="Proteomes" id="UP001293254"/>
    </source>
</evidence>
<keyword evidence="2" id="KW-1185">Reference proteome</keyword>
<evidence type="ECO:0000313" key="1">
    <source>
        <dbReference type="EMBL" id="KAK4421357.1"/>
    </source>
</evidence>
<name>A0AAE1Y0Q1_9LAMI</name>
<protein>
    <submittedName>
        <fullName evidence="1">Uncharacterized protein</fullName>
    </submittedName>
</protein>
<accession>A0AAE1Y0Q1</accession>
<reference evidence="1" key="2">
    <citation type="journal article" date="2024" name="Plant">
        <title>Genomic evolution and insights into agronomic trait innovations of Sesamum species.</title>
        <authorList>
            <person name="Miao H."/>
            <person name="Wang L."/>
            <person name="Qu L."/>
            <person name="Liu H."/>
            <person name="Sun Y."/>
            <person name="Le M."/>
            <person name="Wang Q."/>
            <person name="Wei S."/>
            <person name="Zheng Y."/>
            <person name="Lin W."/>
            <person name="Duan Y."/>
            <person name="Cao H."/>
            <person name="Xiong S."/>
            <person name="Wang X."/>
            <person name="Wei L."/>
            <person name="Li C."/>
            <person name="Ma Q."/>
            <person name="Ju M."/>
            <person name="Zhao R."/>
            <person name="Li G."/>
            <person name="Mu C."/>
            <person name="Tian Q."/>
            <person name="Mei H."/>
            <person name="Zhang T."/>
            <person name="Gao T."/>
            <person name="Zhang H."/>
        </authorList>
    </citation>
    <scope>NUCLEOTIDE SEQUENCE</scope>
    <source>
        <strain evidence="1">3651</strain>
    </source>
</reference>
<proteinExistence type="predicted"/>